<evidence type="ECO:0000256" key="4">
    <source>
        <dbReference type="ARBA" id="ARBA00022692"/>
    </source>
</evidence>
<dbReference type="InterPro" id="IPR003390">
    <property type="entry name" value="DNA_integrity_scan_DisA_N"/>
</dbReference>
<evidence type="ECO:0000313" key="13">
    <source>
        <dbReference type="Proteomes" id="UP000602647"/>
    </source>
</evidence>
<protein>
    <recommendedName>
        <fullName evidence="10">Diadenylate cyclase</fullName>
        <shortName evidence="10">DAC</shortName>
        <ecNumber evidence="10">2.7.7.85</ecNumber>
    </recommendedName>
    <alternativeName>
        <fullName evidence="10">Cyclic-di-AMP synthase</fullName>
        <shortName evidence="10">c-di-AMP synthase</shortName>
    </alternativeName>
</protein>
<accession>A0A923NKM0</accession>
<evidence type="ECO:0000256" key="3">
    <source>
        <dbReference type="ARBA" id="ARBA00022679"/>
    </source>
</evidence>
<keyword evidence="3 10" id="KW-0808">Transferase</keyword>
<dbReference type="Pfam" id="PF19293">
    <property type="entry name" value="CdaA_N"/>
    <property type="match status" value="1"/>
</dbReference>
<keyword evidence="7 10" id="KW-0067">ATP-binding</keyword>
<keyword evidence="9 10" id="KW-0472">Membrane</keyword>
<evidence type="ECO:0000256" key="5">
    <source>
        <dbReference type="ARBA" id="ARBA00022695"/>
    </source>
</evidence>
<keyword evidence="4 10" id="KW-0812">Transmembrane</keyword>
<dbReference type="Gene3D" id="3.40.1700.10">
    <property type="entry name" value="DNA integrity scanning protein, DisA, N-terminal domain"/>
    <property type="match status" value="1"/>
</dbReference>
<dbReference type="GO" id="GO:0004016">
    <property type="term" value="F:adenylate cyclase activity"/>
    <property type="evidence" value="ECO:0007669"/>
    <property type="project" value="UniProtKB-UniRule"/>
</dbReference>
<dbReference type="NCBIfam" id="TIGR00159">
    <property type="entry name" value="diadenylate cyclase CdaA"/>
    <property type="match status" value="1"/>
</dbReference>
<keyword evidence="8 10" id="KW-1133">Transmembrane helix</keyword>
<dbReference type="RefSeq" id="WP_187302913.1">
    <property type="nucleotide sequence ID" value="NZ_CBCTON010000011.1"/>
</dbReference>
<dbReference type="PANTHER" id="PTHR34185">
    <property type="entry name" value="DIADENYLATE CYCLASE"/>
    <property type="match status" value="1"/>
</dbReference>
<dbReference type="Pfam" id="PF02457">
    <property type="entry name" value="DAC"/>
    <property type="match status" value="1"/>
</dbReference>
<dbReference type="EC" id="2.7.7.85" evidence="10"/>
<dbReference type="InterPro" id="IPR045585">
    <property type="entry name" value="CdaA_N"/>
</dbReference>
<keyword evidence="13" id="KW-1185">Reference proteome</keyword>
<evidence type="ECO:0000313" key="12">
    <source>
        <dbReference type="EMBL" id="MBC6679807.1"/>
    </source>
</evidence>
<comment type="subunit">
    <text evidence="10">Probably a homodimer.</text>
</comment>
<gene>
    <name evidence="10" type="primary">dacA</name>
    <name evidence="12" type="ORF">H9L42_08195</name>
</gene>
<feature type="transmembrane region" description="Helical" evidence="10">
    <location>
        <begin position="12"/>
        <end position="31"/>
    </location>
</feature>
<dbReference type="EMBL" id="JACRYT010000007">
    <property type="protein sequence ID" value="MBC6679807.1"/>
    <property type="molecule type" value="Genomic_DNA"/>
</dbReference>
<dbReference type="AlphaFoldDB" id="A0A923NKM0"/>
<comment type="caution">
    <text evidence="10">Lacks conserved residue(s) required for the propagation of feature annotation.</text>
</comment>
<dbReference type="InterPro" id="IPR034701">
    <property type="entry name" value="CdaA"/>
</dbReference>
<keyword evidence="6 10" id="KW-0547">Nucleotide-binding</keyword>
<dbReference type="GO" id="GO:0005524">
    <property type="term" value="F:ATP binding"/>
    <property type="evidence" value="ECO:0007669"/>
    <property type="project" value="UniProtKB-UniRule"/>
</dbReference>
<dbReference type="GO" id="GO:0106408">
    <property type="term" value="F:diadenylate cyclase activity"/>
    <property type="evidence" value="ECO:0007669"/>
    <property type="project" value="UniProtKB-EC"/>
</dbReference>
<evidence type="ECO:0000256" key="6">
    <source>
        <dbReference type="ARBA" id="ARBA00022741"/>
    </source>
</evidence>
<evidence type="ECO:0000256" key="2">
    <source>
        <dbReference type="ARBA" id="ARBA00022475"/>
    </source>
</evidence>
<dbReference type="Proteomes" id="UP000602647">
    <property type="component" value="Unassembled WGS sequence"/>
</dbReference>
<organism evidence="12 13">
    <name type="scientific">Zhenpiania hominis</name>
    <dbReference type="NCBI Taxonomy" id="2763644"/>
    <lineage>
        <taxon>Bacteria</taxon>
        <taxon>Bacillati</taxon>
        <taxon>Bacillota</taxon>
        <taxon>Clostridia</taxon>
        <taxon>Peptostreptococcales</taxon>
        <taxon>Anaerovoracaceae</taxon>
        <taxon>Zhenpiania</taxon>
    </lineage>
</organism>
<dbReference type="GO" id="GO:0006171">
    <property type="term" value="P:cAMP biosynthetic process"/>
    <property type="evidence" value="ECO:0007669"/>
    <property type="project" value="InterPro"/>
</dbReference>
<feature type="transmembrane region" description="Helical" evidence="10">
    <location>
        <begin position="43"/>
        <end position="60"/>
    </location>
</feature>
<sequence length="284" mass="31469">MQDFLKNVVSGIGVLDILDILIVAFIIYKILEFIKETRAEQLIKGLLVLVIATFLSELLNLYTLNWILRGAMTLGLVALVVVFQPELRRGLEYLGRTKIVRPAFGQLDKDRAKHITTEFIKAIDTFSKERTGALIVLERETSLTDMTESGTIVDAEISAELLGNIFYEGSPLHDGAVIVRGDRIFAAGCVLPLSQNKTIGKELGTRHRAGIGITEHSDAVTLIVSEETGIISMAVDGKLSRFLDTRTVEKTLLNLYLNNGALDGKKALFPDIFKKIRRKNNAEK</sequence>
<dbReference type="InterPro" id="IPR050338">
    <property type="entry name" value="DisA"/>
</dbReference>
<evidence type="ECO:0000259" key="11">
    <source>
        <dbReference type="PROSITE" id="PS51794"/>
    </source>
</evidence>
<comment type="function">
    <text evidence="10">Catalyzes the condensation of 2 ATP molecules into cyclic di-AMP (c-di-AMP), a second messenger used to regulate differing processes in different bacteria.</text>
</comment>
<dbReference type="PIRSF" id="PIRSF004793">
    <property type="entry name" value="UCP004793"/>
    <property type="match status" value="1"/>
</dbReference>
<dbReference type="InterPro" id="IPR036888">
    <property type="entry name" value="DNA_integrity_DisA_N_sf"/>
</dbReference>
<reference evidence="12" key="1">
    <citation type="submission" date="2020-08" db="EMBL/GenBank/DDBJ databases">
        <title>Genome public.</title>
        <authorList>
            <person name="Liu C."/>
            <person name="Sun Q."/>
        </authorList>
    </citation>
    <scope>NUCLEOTIDE SEQUENCE</scope>
    <source>
        <strain evidence="12">BX12</strain>
    </source>
</reference>
<comment type="catalytic activity">
    <reaction evidence="1 10">
        <text>2 ATP = 3',3'-c-di-AMP + 2 diphosphate</text>
        <dbReference type="Rhea" id="RHEA:35655"/>
        <dbReference type="ChEBI" id="CHEBI:30616"/>
        <dbReference type="ChEBI" id="CHEBI:33019"/>
        <dbReference type="ChEBI" id="CHEBI:71500"/>
        <dbReference type="EC" id="2.7.7.85"/>
    </reaction>
</comment>
<dbReference type="SUPFAM" id="SSF143597">
    <property type="entry name" value="YojJ-like"/>
    <property type="match status" value="1"/>
</dbReference>
<feature type="domain" description="DAC" evidence="11">
    <location>
        <begin position="84"/>
        <end position="245"/>
    </location>
</feature>
<evidence type="ECO:0000256" key="10">
    <source>
        <dbReference type="HAMAP-Rule" id="MF_01499"/>
    </source>
</evidence>
<evidence type="ECO:0000256" key="1">
    <source>
        <dbReference type="ARBA" id="ARBA00000877"/>
    </source>
</evidence>
<dbReference type="HAMAP" id="MF_01499">
    <property type="entry name" value="DacA"/>
    <property type="match status" value="1"/>
</dbReference>
<dbReference type="InterPro" id="IPR014046">
    <property type="entry name" value="C-di-AMP_synthase"/>
</dbReference>
<keyword evidence="2 10" id="KW-1003">Cell membrane</keyword>
<evidence type="ECO:0000256" key="8">
    <source>
        <dbReference type="ARBA" id="ARBA00022989"/>
    </source>
</evidence>
<proteinExistence type="inferred from homology"/>
<comment type="similarity">
    <text evidence="10">Belongs to the adenylate cyclase family. DacA/CdaA subfamily.</text>
</comment>
<evidence type="ECO:0000256" key="9">
    <source>
        <dbReference type="ARBA" id="ARBA00023136"/>
    </source>
</evidence>
<dbReference type="PANTHER" id="PTHR34185:SF1">
    <property type="entry name" value="DIADENYLATE CYCLASE"/>
    <property type="match status" value="1"/>
</dbReference>
<name>A0A923NKM0_9FIRM</name>
<dbReference type="PROSITE" id="PS51794">
    <property type="entry name" value="DAC"/>
    <property type="match status" value="1"/>
</dbReference>
<comment type="caution">
    <text evidence="12">The sequence shown here is derived from an EMBL/GenBank/DDBJ whole genome shotgun (WGS) entry which is preliminary data.</text>
</comment>
<evidence type="ECO:0000256" key="7">
    <source>
        <dbReference type="ARBA" id="ARBA00022840"/>
    </source>
</evidence>
<dbReference type="FunFam" id="3.40.1700.10:FF:000002">
    <property type="entry name" value="Diadenylate cyclase"/>
    <property type="match status" value="1"/>
</dbReference>
<keyword evidence="5 10" id="KW-0548">Nucleotidyltransferase</keyword>